<evidence type="ECO:0000313" key="1">
    <source>
        <dbReference type="EMBL" id="KAG0141965.1"/>
    </source>
</evidence>
<proteinExistence type="predicted"/>
<evidence type="ECO:0000313" key="2">
    <source>
        <dbReference type="Proteomes" id="UP000886653"/>
    </source>
</evidence>
<comment type="caution">
    <text evidence="1">The sequence shown here is derived from an EMBL/GenBank/DDBJ whole genome shotgun (WGS) entry which is preliminary data.</text>
</comment>
<dbReference type="EMBL" id="MU167364">
    <property type="protein sequence ID" value="KAG0141965.1"/>
    <property type="molecule type" value="Genomic_DNA"/>
</dbReference>
<protein>
    <submittedName>
        <fullName evidence="1">Uncharacterized protein</fullName>
    </submittedName>
</protein>
<organism evidence="1 2">
    <name type="scientific">Cronartium quercuum f. sp. fusiforme G11</name>
    <dbReference type="NCBI Taxonomy" id="708437"/>
    <lineage>
        <taxon>Eukaryota</taxon>
        <taxon>Fungi</taxon>
        <taxon>Dikarya</taxon>
        <taxon>Basidiomycota</taxon>
        <taxon>Pucciniomycotina</taxon>
        <taxon>Pucciniomycetes</taxon>
        <taxon>Pucciniales</taxon>
        <taxon>Coleosporiaceae</taxon>
        <taxon>Cronartium</taxon>
    </lineage>
</organism>
<dbReference type="AlphaFoldDB" id="A0A9P6NDX6"/>
<accession>A0A9P6NDX6</accession>
<sequence length="114" mass="12734">MSYLDPTNNPEAIGMVLCTCSECIKSKHTDASGKQVKGLWIHRGTHRHHMNRKSDGSKELSMLKALSENFCTKACIKDADPAVNACSEPDDMDSTSDHNLVKLVCKFHFHFNII</sequence>
<keyword evidence="2" id="KW-1185">Reference proteome</keyword>
<name>A0A9P6NDX6_9BASI</name>
<dbReference type="Proteomes" id="UP000886653">
    <property type="component" value="Unassembled WGS sequence"/>
</dbReference>
<reference evidence="1" key="1">
    <citation type="submission" date="2013-11" db="EMBL/GenBank/DDBJ databases">
        <title>Genome sequence of the fusiform rust pathogen reveals effectors for host alternation and coevolution with pine.</title>
        <authorList>
            <consortium name="DOE Joint Genome Institute"/>
            <person name="Smith K."/>
            <person name="Pendleton A."/>
            <person name="Kubisiak T."/>
            <person name="Anderson C."/>
            <person name="Salamov A."/>
            <person name="Aerts A."/>
            <person name="Riley R."/>
            <person name="Clum A."/>
            <person name="Lindquist E."/>
            <person name="Ence D."/>
            <person name="Campbell M."/>
            <person name="Kronenberg Z."/>
            <person name="Feau N."/>
            <person name="Dhillon B."/>
            <person name="Hamelin R."/>
            <person name="Burleigh J."/>
            <person name="Smith J."/>
            <person name="Yandell M."/>
            <person name="Nelson C."/>
            <person name="Grigoriev I."/>
            <person name="Davis J."/>
        </authorList>
    </citation>
    <scope>NUCLEOTIDE SEQUENCE</scope>
    <source>
        <strain evidence="1">G11</strain>
    </source>
</reference>
<gene>
    <name evidence="1" type="ORF">CROQUDRAFT_683477</name>
</gene>